<dbReference type="InterPro" id="IPR050278">
    <property type="entry name" value="Serine_Prot_S9B/DPPIV"/>
</dbReference>
<dbReference type="GO" id="GO:0005774">
    <property type="term" value="C:vacuolar membrane"/>
    <property type="evidence" value="ECO:0007669"/>
    <property type="project" value="UniProtKB-SubCell"/>
</dbReference>
<accession>A0A5M3M8E4</accession>
<dbReference type="RefSeq" id="XP_007774460.1">
    <property type="nucleotide sequence ID" value="XM_007776270.1"/>
</dbReference>
<evidence type="ECO:0000256" key="4">
    <source>
        <dbReference type="ARBA" id="ARBA00022554"/>
    </source>
</evidence>
<evidence type="ECO:0000256" key="10">
    <source>
        <dbReference type="ARBA" id="ARBA00022989"/>
    </source>
</evidence>
<dbReference type="GO" id="GO:0004177">
    <property type="term" value="F:aminopeptidase activity"/>
    <property type="evidence" value="ECO:0007669"/>
    <property type="project" value="UniProtKB-KW"/>
</dbReference>
<dbReference type="InterPro" id="IPR002469">
    <property type="entry name" value="Peptidase_S9B_N"/>
</dbReference>
<keyword evidence="6 14" id="KW-0812">Transmembrane</keyword>
<keyword evidence="12" id="KW-0325">Glycoprotein</keyword>
<dbReference type="SUPFAM" id="SSF53474">
    <property type="entry name" value="alpha/beta-Hydrolases"/>
    <property type="match status" value="1"/>
</dbReference>
<dbReference type="GO" id="GO:0005886">
    <property type="term" value="C:plasma membrane"/>
    <property type="evidence" value="ECO:0007669"/>
    <property type="project" value="TreeGrafter"/>
</dbReference>
<dbReference type="InterPro" id="IPR002471">
    <property type="entry name" value="Pept_S9_AS"/>
</dbReference>
<dbReference type="KEGG" id="cput:CONPUDRAFT_66053"/>
<evidence type="ECO:0000256" key="11">
    <source>
        <dbReference type="ARBA" id="ARBA00023136"/>
    </source>
</evidence>
<feature type="domain" description="Dipeptidylpeptidase IV N-terminal" evidence="16">
    <location>
        <begin position="193"/>
        <end position="589"/>
    </location>
</feature>
<dbReference type="AlphaFoldDB" id="A0A5M3M8E4"/>
<evidence type="ECO:0000259" key="15">
    <source>
        <dbReference type="Pfam" id="PF00326"/>
    </source>
</evidence>
<evidence type="ECO:0000256" key="7">
    <source>
        <dbReference type="ARBA" id="ARBA00022801"/>
    </source>
</evidence>
<dbReference type="PANTHER" id="PTHR11731:SF200">
    <property type="entry name" value="DIPEPTIDYL PEPTIDASE 10, ISOFORM B"/>
    <property type="match status" value="1"/>
</dbReference>
<reference evidence="18" key="1">
    <citation type="journal article" date="2012" name="Science">
        <title>The Paleozoic origin of enzymatic lignin decomposition reconstructed from 31 fungal genomes.</title>
        <authorList>
            <person name="Floudas D."/>
            <person name="Binder M."/>
            <person name="Riley R."/>
            <person name="Barry K."/>
            <person name="Blanchette R.A."/>
            <person name="Henrissat B."/>
            <person name="Martinez A.T."/>
            <person name="Otillar R."/>
            <person name="Spatafora J.W."/>
            <person name="Yadav J.S."/>
            <person name="Aerts A."/>
            <person name="Benoit I."/>
            <person name="Boyd A."/>
            <person name="Carlson A."/>
            <person name="Copeland A."/>
            <person name="Coutinho P.M."/>
            <person name="de Vries R.P."/>
            <person name="Ferreira P."/>
            <person name="Findley K."/>
            <person name="Foster B."/>
            <person name="Gaskell J."/>
            <person name="Glotzer D."/>
            <person name="Gorecki P."/>
            <person name="Heitman J."/>
            <person name="Hesse C."/>
            <person name="Hori C."/>
            <person name="Igarashi K."/>
            <person name="Jurgens J.A."/>
            <person name="Kallen N."/>
            <person name="Kersten P."/>
            <person name="Kohler A."/>
            <person name="Kuees U."/>
            <person name="Kumar T.K.A."/>
            <person name="Kuo A."/>
            <person name="LaButti K."/>
            <person name="Larrondo L.F."/>
            <person name="Lindquist E."/>
            <person name="Ling A."/>
            <person name="Lombard V."/>
            <person name="Lucas S."/>
            <person name="Lundell T."/>
            <person name="Martin R."/>
            <person name="McLaughlin D.J."/>
            <person name="Morgenstern I."/>
            <person name="Morin E."/>
            <person name="Murat C."/>
            <person name="Nagy L.G."/>
            <person name="Nolan M."/>
            <person name="Ohm R.A."/>
            <person name="Patyshakuliyeva A."/>
            <person name="Rokas A."/>
            <person name="Ruiz-Duenas F.J."/>
            <person name="Sabat G."/>
            <person name="Salamov A."/>
            <person name="Samejima M."/>
            <person name="Schmutz J."/>
            <person name="Slot J.C."/>
            <person name="St John F."/>
            <person name="Stenlid J."/>
            <person name="Sun H."/>
            <person name="Sun S."/>
            <person name="Syed K."/>
            <person name="Tsang A."/>
            <person name="Wiebenga A."/>
            <person name="Young D."/>
            <person name="Pisabarro A."/>
            <person name="Eastwood D.C."/>
            <person name="Martin F."/>
            <person name="Cullen D."/>
            <person name="Grigoriev I.V."/>
            <person name="Hibbett D.S."/>
        </authorList>
    </citation>
    <scope>NUCLEOTIDE SEQUENCE [LARGE SCALE GENOMIC DNA]</scope>
    <source>
        <strain evidence="18">RWD-64-598 SS2</strain>
    </source>
</reference>
<dbReference type="InterPro" id="IPR029058">
    <property type="entry name" value="AB_hydrolase_fold"/>
</dbReference>
<feature type="transmembrane region" description="Helical" evidence="14">
    <location>
        <begin position="86"/>
        <end position="110"/>
    </location>
</feature>
<keyword evidence="4" id="KW-0926">Vacuole</keyword>
<dbReference type="EMBL" id="JH711589">
    <property type="protein sequence ID" value="EIW75144.1"/>
    <property type="molecule type" value="Genomic_DNA"/>
</dbReference>
<evidence type="ECO:0000313" key="17">
    <source>
        <dbReference type="EMBL" id="EIW75144.1"/>
    </source>
</evidence>
<keyword evidence="3 17" id="KW-0031">Aminopeptidase</keyword>
<keyword evidence="9" id="KW-0735">Signal-anchor</keyword>
<evidence type="ECO:0000256" key="1">
    <source>
        <dbReference type="ARBA" id="ARBA00004576"/>
    </source>
</evidence>
<evidence type="ECO:0000256" key="9">
    <source>
        <dbReference type="ARBA" id="ARBA00022968"/>
    </source>
</evidence>
<dbReference type="PANTHER" id="PTHR11731">
    <property type="entry name" value="PROTEASE FAMILY S9B,C DIPEPTIDYL-PEPTIDASE IV-RELATED"/>
    <property type="match status" value="1"/>
</dbReference>
<evidence type="ECO:0000256" key="13">
    <source>
        <dbReference type="SAM" id="MobiDB-lite"/>
    </source>
</evidence>
<dbReference type="GeneID" id="19208473"/>
<dbReference type="InterPro" id="IPR001375">
    <property type="entry name" value="Peptidase_S9_cat"/>
</dbReference>
<comment type="caution">
    <text evidence="17">The sequence shown here is derived from an EMBL/GenBank/DDBJ whole genome shotgun (WGS) entry which is preliminary data.</text>
</comment>
<evidence type="ECO:0000256" key="5">
    <source>
        <dbReference type="ARBA" id="ARBA00022670"/>
    </source>
</evidence>
<evidence type="ECO:0000313" key="18">
    <source>
        <dbReference type="Proteomes" id="UP000053558"/>
    </source>
</evidence>
<name>A0A5M3M8E4_CONPW</name>
<proteinExistence type="inferred from homology"/>
<keyword evidence="11 14" id="KW-0472">Membrane</keyword>
<dbReference type="FunFam" id="3.40.50.1820:FF:000003">
    <property type="entry name" value="Dipeptidyl peptidase 4"/>
    <property type="match status" value="1"/>
</dbReference>
<evidence type="ECO:0000256" key="14">
    <source>
        <dbReference type="SAM" id="Phobius"/>
    </source>
</evidence>
<dbReference type="OrthoDB" id="16520at2759"/>
<evidence type="ECO:0000259" key="16">
    <source>
        <dbReference type="Pfam" id="PF00930"/>
    </source>
</evidence>
<dbReference type="Gene3D" id="2.140.10.30">
    <property type="entry name" value="Dipeptidylpeptidase IV, N-terminal domain"/>
    <property type="match status" value="1"/>
</dbReference>
<dbReference type="Proteomes" id="UP000053558">
    <property type="component" value="Unassembled WGS sequence"/>
</dbReference>
<feature type="domain" description="Peptidase S9 prolyl oligopeptidase catalytic" evidence="15">
    <location>
        <begin position="674"/>
        <end position="874"/>
    </location>
</feature>
<evidence type="ECO:0000256" key="2">
    <source>
        <dbReference type="ARBA" id="ARBA00006150"/>
    </source>
</evidence>
<gene>
    <name evidence="17" type="ORF">CONPUDRAFT_66053</name>
</gene>
<dbReference type="GO" id="GO:0006508">
    <property type="term" value="P:proteolysis"/>
    <property type="evidence" value="ECO:0007669"/>
    <property type="project" value="UniProtKB-KW"/>
</dbReference>
<dbReference type="Pfam" id="PF00326">
    <property type="entry name" value="Peptidase_S9"/>
    <property type="match status" value="1"/>
</dbReference>
<dbReference type="GO" id="GO:0004252">
    <property type="term" value="F:serine-type endopeptidase activity"/>
    <property type="evidence" value="ECO:0007669"/>
    <property type="project" value="InterPro"/>
</dbReference>
<evidence type="ECO:0000256" key="12">
    <source>
        <dbReference type="ARBA" id="ARBA00023180"/>
    </source>
</evidence>
<feature type="region of interest" description="Disordered" evidence="13">
    <location>
        <begin position="1"/>
        <end position="75"/>
    </location>
</feature>
<dbReference type="SUPFAM" id="SSF82171">
    <property type="entry name" value="DPP6 N-terminal domain-like"/>
    <property type="match status" value="1"/>
</dbReference>
<dbReference type="Gene3D" id="3.40.50.1820">
    <property type="entry name" value="alpha/beta hydrolase"/>
    <property type="match status" value="1"/>
</dbReference>
<comment type="subcellular location">
    <subcellularLocation>
        <location evidence="1">Vacuole membrane</location>
        <topology evidence="1">Single-pass type II membrane protein</topology>
    </subcellularLocation>
</comment>
<evidence type="ECO:0000256" key="6">
    <source>
        <dbReference type="ARBA" id="ARBA00022692"/>
    </source>
</evidence>
<evidence type="ECO:0000256" key="8">
    <source>
        <dbReference type="ARBA" id="ARBA00022825"/>
    </source>
</evidence>
<keyword evidence="18" id="KW-1185">Reference proteome</keyword>
<keyword evidence="10 14" id="KW-1133">Transmembrane helix</keyword>
<keyword evidence="8" id="KW-0720">Serine protease</keyword>
<organism evidence="17 18">
    <name type="scientific">Coniophora puteana (strain RWD-64-598)</name>
    <name type="common">Brown rot fungus</name>
    <dbReference type="NCBI Taxonomy" id="741705"/>
    <lineage>
        <taxon>Eukaryota</taxon>
        <taxon>Fungi</taxon>
        <taxon>Dikarya</taxon>
        <taxon>Basidiomycota</taxon>
        <taxon>Agaricomycotina</taxon>
        <taxon>Agaricomycetes</taxon>
        <taxon>Agaricomycetidae</taxon>
        <taxon>Boletales</taxon>
        <taxon>Coniophorineae</taxon>
        <taxon>Coniophoraceae</taxon>
        <taxon>Coniophora</taxon>
    </lineage>
</organism>
<dbReference type="OMA" id="IWDSENH"/>
<sequence length="881" mass="98006">MDEPEHSAIPPPPGAEEEALSGSRPPIYYGEGPFDAPSSDEDEDELLEKMAQRSPALAERAMDGEARGSSHTLRLGGGDKRSPLRVLVLSLAALVFLAACIGVFAASTLYKGSYRSHGHRKITMDHVFNGTFSSYTRGLDWVPEAGDGVFSTFEGGTIKLVDLKTNTTSNLVSMADIRDEQGAMLIWSQWKLSADMKFIMLKANQKKQWRHSSFGNYYIHNLETKETVPLRAPSEPPVTAYAAWSPTGQSIAFVTSNDLYVLPSPTSTTPIRITSTGNASLFHGVPDWVYEEEVFEDEFALWWSPDASRLAFLSLDETLVDEFRFPVYNPTQNSYEIVPYTDEVVMKYPKPGYANPIASVSVFDLSAYTADGLHPDEADRATYELDWEGRIDRNNSVITEVAWVGNGSLILKEITRAADDGNVVYFDLAYSNDVTVGKVVRKLGKDGEEGDDGWIDSHQTVLPLPGTDQYGTYGAYLDIVPDANGYNHIALFDPVDSDQPRFVTTGEWEVTDGIQAVDAARGLVYFQAANPSTERHLYSVPIPTIENLIKGPAEPTSLTDESVPGSYGASFSPKAGFYLLNYRGPNVPWQRVVQVDNEDFEYVLTEHSQLNATLAEFEAPVVTYSTIESDGYELNVREMRPPRMDDSGRTKYPVLFFVYGGPVSQQVNVDYKRDWHDYLVCGLQYIVVTVDGRGTGFKGRNLRNPVKNNLGYWETVDQINAARIWAGKSYVDRTRIGVWGWSFGGFMGSKVAEANAGVHSLAMSVAPVTSWRYYDSVYTERYMGLPSTNPDGYVNASISHVEGFHNVDFLLAHGSGDDNVHYANSAHLLDMLTADQVRGFWFRMFTDSEHGMKVRGAYREVYEFMLAFLLEKWGKGGRTRG</sequence>
<keyword evidence="5" id="KW-0645">Protease</keyword>
<comment type="similarity">
    <text evidence="2">Belongs to the peptidase S9B family.</text>
</comment>
<evidence type="ECO:0000256" key="3">
    <source>
        <dbReference type="ARBA" id="ARBA00022438"/>
    </source>
</evidence>
<keyword evidence="7" id="KW-0378">Hydrolase</keyword>
<protein>
    <submittedName>
        <fullName evidence="17">Dipeptidyl aminopeptidase</fullName>
    </submittedName>
</protein>
<dbReference type="PROSITE" id="PS00708">
    <property type="entry name" value="PRO_ENDOPEP_SER"/>
    <property type="match status" value="1"/>
</dbReference>
<dbReference type="Pfam" id="PF00930">
    <property type="entry name" value="DPPIV_N"/>
    <property type="match status" value="1"/>
</dbReference>
<dbReference type="GO" id="GO:0008239">
    <property type="term" value="F:dipeptidyl-peptidase activity"/>
    <property type="evidence" value="ECO:0007669"/>
    <property type="project" value="TreeGrafter"/>
</dbReference>